<dbReference type="PANTHER" id="PTHR31689">
    <property type="entry name" value="DIAMINOPIMELATE EPIMERASE, CHLOROPLASTIC"/>
    <property type="match status" value="1"/>
</dbReference>
<feature type="binding site" evidence="8">
    <location>
        <begin position="209"/>
        <end position="210"/>
    </location>
    <ligand>
        <name>substrate</name>
    </ligand>
</feature>
<evidence type="ECO:0000256" key="8">
    <source>
        <dbReference type="HAMAP-Rule" id="MF_00197"/>
    </source>
</evidence>
<feature type="binding site" evidence="8">
    <location>
        <begin position="220"/>
        <end position="221"/>
    </location>
    <ligand>
        <name>substrate</name>
    </ligand>
</feature>
<comment type="similarity">
    <text evidence="2 8">Belongs to the diaminopimelate epimerase family.</text>
</comment>
<evidence type="ECO:0000256" key="6">
    <source>
        <dbReference type="ARBA" id="ARBA00023235"/>
    </source>
</evidence>
<feature type="binding site" evidence="8">
    <location>
        <position position="75"/>
    </location>
    <ligand>
        <name>substrate</name>
    </ligand>
</feature>
<dbReference type="GO" id="GO:0009089">
    <property type="term" value="P:lysine biosynthetic process via diaminopimelate"/>
    <property type="evidence" value="ECO:0007669"/>
    <property type="project" value="UniProtKB-UniRule"/>
</dbReference>
<evidence type="ECO:0000256" key="3">
    <source>
        <dbReference type="ARBA" id="ARBA00013080"/>
    </source>
</evidence>
<dbReference type="RefSeq" id="WP_015752300.1">
    <property type="nucleotide sequence ID" value="NC_013223.1"/>
</dbReference>
<evidence type="ECO:0000256" key="1">
    <source>
        <dbReference type="ARBA" id="ARBA00005196"/>
    </source>
</evidence>
<protein>
    <recommendedName>
        <fullName evidence="3 8">Diaminopimelate epimerase</fullName>
        <shortName evidence="8">DAP epimerase</shortName>
        <ecNumber evidence="3 8">5.1.1.7</ecNumber>
    </recommendedName>
    <alternativeName>
        <fullName evidence="8">PLP-independent amino acid racemase</fullName>
    </alternativeName>
</protein>
<feature type="site" description="Could be important to modulate the pK values of the two catalytic cysteine residues" evidence="8">
    <location>
        <position position="209"/>
    </location>
</feature>
<dbReference type="NCBIfam" id="TIGR00652">
    <property type="entry name" value="DapF"/>
    <property type="match status" value="1"/>
</dbReference>
<dbReference type="Pfam" id="PF01678">
    <property type="entry name" value="DAP_epimerase"/>
    <property type="match status" value="2"/>
</dbReference>
<feature type="binding site" evidence="8">
    <location>
        <position position="19"/>
    </location>
    <ligand>
        <name>substrate</name>
    </ligand>
</feature>
<keyword evidence="6 8" id="KW-0413">Isomerase</keyword>
<dbReference type="InterPro" id="IPR001653">
    <property type="entry name" value="DAP_epimerase_DapF"/>
</dbReference>
<dbReference type="GO" id="GO:0008837">
    <property type="term" value="F:diaminopimelate epimerase activity"/>
    <property type="evidence" value="ECO:0007669"/>
    <property type="project" value="UniProtKB-UniRule"/>
</dbReference>
<dbReference type="Gene3D" id="3.10.310.10">
    <property type="entry name" value="Diaminopimelate Epimerase, Chain A, domain 1"/>
    <property type="match status" value="2"/>
</dbReference>
<evidence type="ECO:0000256" key="2">
    <source>
        <dbReference type="ARBA" id="ARBA00010219"/>
    </source>
</evidence>
<evidence type="ECO:0000313" key="11">
    <source>
        <dbReference type="Proteomes" id="UP000001052"/>
    </source>
</evidence>
<dbReference type="STRING" id="485915.Dret_1873"/>
<dbReference type="InterPro" id="IPR018510">
    <property type="entry name" value="DAP_epimerase_AS"/>
</dbReference>
<reference evidence="10 11" key="2">
    <citation type="journal article" date="2010" name="Stand. Genomic Sci.">
        <title>Complete genome sequence of Desulfohalobium retbaense type strain (HR(100)).</title>
        <authorList>
            <person name="Spring S."/>
            <person name="Nolan M."/>
            <person name="Lapidus A."/>
            <person name="Glavina Del Rio T."/>
            <person name="Copeland A."/>
            <person name="Tice H."/>
            <person name="Cheng J.F."/>
            <person name="Lucas S."/>
            <person name="Land M."/>
            <person name="Chen F."/>
            <person name="Bruce D."/>
            <person name="Goodwin L."/>
            <person name="Pitluck S."/>
            <person name="Ivanova N."/>
            <person name="Mavromatis K."/>
            <person name="Mikhailova N."/>
            <person name="Pati A."/>
            <person name="Chen A."/>
            <person name="Palaniappan K."/>
            <person name="Hauser L."/>
            <person name="Chang Y.J."/>
            <person name="Jeffries C.D."/>
            <person name="Munk C."/>
            <person name="Kiss H."/>
            <person name="Chain P."/>
            <person name="Han C."/>
            <person name="Brettin T."/>
            <person name="Detter J.C."/>
            <person name="Schuler E."/>
            <person name="Goker M."/>
            <person name="Rohde M."/>
            <person name="Bristow J."/>
            <person name="Eisen J.A."/>
            <person name="Markowitz V."/>
            <person name="Hugenholtz P."/>
            <person name="Kyrpides N.C."/>
            <person name="Klenk H.P."/>
        </authorList>
    </citation>
    <scope>NUCLEOTIDE SEQUENCE [LARGE SCALE GENOMIC DNA]</scope>
    <source>
        <strain evidence="10 11">DSM 5692</strain>
    </source>
</reference>
<dbReference type="EC" id="5.1.1.7" evidence="3 8"/>
<evidence type="ECO:0000256" key="4">
    <source>
        <dbReference type="ARBA" id="ARBA00022605"/>
    </source>
</evidence>
<comment type="function">
    <text evidence="8">Catalyzes the stereoinversion of LL-2,6-diaminopimelate (L,L-DAP) to meso-diaminopimelate (meso-DAP), a precursor of L-lysine and an essential component of the bacterial peptidoglycan.</text>
</comment>
<comment type="caution">
    <text evidence="8">Lacks conserved residue(s) required for the propagation of feature annotation.</text>
</comment>
<feature type="site" description="Could be important to modulate the pK values of the two catalytic cysteine residues" evidence="8">
    <location>
        <position position="159"/>
    </location>
</feature>
<evidence type="ECO:0000256" key="5">
    <source>
        <dbReference type="ARBA" id="ARBA00023154"/>
    </source>
</evidence>
<gene>
    <name evidence="8" type="primary">dapF</name>
    <name evidence="10" type="ordered locus">Dret_1873</name>
</gene>
<evidence type="ECO:0000256" key="7">
    <source>
        <dbReference type="ARBA" id="ARBA00051712"/>
    </source>
</evidence>
<dbReference type="HOGENOM" id="CLU_053306_3_2_7"/>
<organism evidence="10 11">
    <name type="scientific">Desulfohalobium retbaense (strain ATCC 49708 / DSM 5692 / JCM 16813 / HR100)</name>
    <dbReference type="NCBI Taxonomy" id="485915"/>
    <lineage>
        <taxon>Bacteria</taxon>
        <taxon>Pseudomonadati</taxon>
        <taxon>Thermodesulfobacteriota</taxon>
        <taxon>Desulfovibrionia</taxon>
        <taxon>Desulfovibrionales</taxon>
        <taxon>Desulfohalobiaceae</taxon>
        <taxon>Desulfohalobium</taxon>
    </lineage>
</organism>
<sequence length="281" mass="30021">MRSDFGHASFVYKMQGSGNDFILIDNTESRVPQKAMAEWAQKICRRAFGAGADGLIFLDEAPADSEADYIWHFYNADGSRAEMCGNGSRCAARLAYELELAGRTHVLGTDAGPVRAEVLPETDEAKVQLTAPIDLKTSMTLSAAGRELTVHHVNTGVPHVVQVVDDVDSVDLATIAPALRYHDAFAPAGGNINFIQVTGPDTIRLRTYERGVEDETYACGTGAAAAVYIANQLGLCAPAATVTTSGGEHLTISQENGNLYLQGQAVLVYKGRLFLRSVGLG</sequence>
<comment type="pathway">
    <text evidence="1 8">Amino-acid biosynthesis; L-lysine biosynthesis via DAP pathway; DL-2,6-diaminopimelate from LL-2,6-diaminopimelate: step 1/1.</text>
</comment>
<proteinExistence type="inferred from homology"/>
<feature type="binding site" evidence="8">
    <location>
        <begin position="85"/>
        <end position="86"/>
    </location>
    <ligand>
        <name>substrate</name>
    </ligand>
</feature>
<comment type="subcellular location">
    <subcellularLocation>
        <location evidence="8">Cytoplasm</location>
    </subcellularLocation>
</comment>
<dbReference type="HAMAP" id="MF_00197">
    <property type="entry name" value="DAP_epimerase"/>
    <property type="match status" value="1"/>
</dbReference>
<dbReference type="UniPathway" id="UPA00034">
    <property type="reaction ID" value="UER00025"/>
</dbReference>
<comment type="subunit">
    <text evidence="8">Homodimer.</text>
</comment>
<evidence type="ECO:0000256" key="9">
    <source>
        <dbReference type="PROSITE-ProRule" id="PRU10125"/>
    </source>
</evidence>
<dbReference type="KEGG" id="drt:Dret_1873"/>
<feature type="active site" description="Proton donor" evidence="8">
    <location>
        <position position="84"/>
    </location>
</feature>
<keyword evidence="4 8" id="KW-0028">Amino-acid biosynthesis</keyword>
<dbReference type="AlphaFoldDB" id="C8X410"/>
<reference evidence="11" key="1">
    <citation type="submission" date="2009-09" db="EMBL/GenBank/DDBJ databases">
        <title>The complete chromosome of Desulfohalobium retbaense DSM 5692.</title>
        <authorList>
            <consortium name="US DOE Joint Genome Institute (JGI-PGF)"/>
            <person name="Lucas S."/>
            <person name="Copeland A."/>
            <person name="Lapidus A."/>
            <person name="Glavina del Rio T."/>
            <person name="Dalin E."/>
            <person name="Tice H."/>
            <person name="Bruce D."/>
            <person name="Goodwin L."/>
            <person name="Pitluck S."/>
            <person name="Kyrpides N."/>
            <person name="Mavromatis K."/>
            <person name="Ivanova N."/>
            <person name="Mikhailova N."/>
            <person name="Munk A.C."/>
            <person name="Brettin T."/>
            <person name="Detter J.C."/>
            <person name="Han C."/>
            <person name="Tapia R."/>
            <person name="Larimer F."/>
            <person name="Land M."/>
            <person name="Hauser L."/>
            <person name="Markowitz V."/>
            <person name="Cheng J.-F."/>
            <person name="Hugenholtz P."/>
            <person name="Woyke T."/>
            <person name="Wu D."/>
            <person name="Spring S."/>
            <person name="Klenk H.-P."/>
            <person name="Eisen J.A."/>
        </authorList>
    </citation>
    <scope>NUCLEOTIDE SEQUENCE [LARGE SCALE GENOMIC DNA]</scope>
    <source>
        <strain evidence="11">DSM 5692</strain>
    </source>
</reference>
<keyword evidence="5 8" id="KW-0457">Lysine biosynthesis</keyword>
<dbReference type="GO" id="GO:0005829">
    <property type="term" value="C:cytosol"/>
    <property type="evidence" value="ECO:0007669"/>
    <property type="project" value="TreeGrafter"/>
</dbReference>
<name>C8X410_DESRD</name>
<dbReference type="PROSITE" id="PS01326">
    <property type="entry name" value="DAP_EPIMERASE"/>
    <property type="match status" value="1"/>
</dbReference>
<feature type="active site" evidence="9">
    <location>
        <position position="84"/>
    </location>
</feature>
<dbReference type="OrthoDB" id="9805408at2"/>
<dbReference type="Proteomes" id="UP000001052">
    <property type="component" value="Chromosome"/>
</dbReference>
<dbReference type="EMBL" id="CP001734">
    <property type="protein sequence ID" value="ACV69157.1"/>
    <property type="molecule type" value="Genomic_DNA"/>
</dbReference>
<feature type="binding site" evidence="8">
    <location>
        <position position="191"/>
    </location>
    <ligand>
        <name>substrate</name>
    </ligand>
</feature>
<keyword evidence="11" id="KW-1185">Reference proteome</keyword>
<dbReference type="PANTHER" id="PTHR31689:SF0">
    <property type="entry name" value="DIAMINOPIMELATE EPIMERASE"/>
    <property type="match status" value="1"/>
</dbReference>
<comment type="catalytic activity">
    <reaction evidence="7 8">
        <text>(2S,6S)-2,6-diaminopimelate = meso-2,6-diaminopimelate</text>
        <dbReference type="Rhea" id="RHEA:15393"/>
        <dbReference type="ChEBI" id="CHEBI:57609"/>
        <dbReference type="ChEBI" id="CHEBI:57791"/>
        <dbReference type="EC" id="5.1.1.7"/>
    </reaction>
</comment>
<evidence type="ECO:0000313" key="10">
    <source>
        <dbReference type="EMBL" id="ACV69157.1"/>
    </source>
</evidence>
<dbReference type="eggNOG" id="COG0253">
    <property type="taxonomic scope" value="Bacteria"/>
</dbReference>
<accession>C8X410</accession>
<keyword evidence="8" id="KW-0963">Cytoplasm</keyword>
<dbReference type="SUPFAM" id="SSF54506">
    <property type="entry name" value="Diaminopimelate epimerase-like"/>
    <property type="match status" value="2"/>
</dbReference>
<feature type="active site" description="Proton acceptor" evidence="8">
    <location>
        <position position="219"/>
    </location>
</feature>